<comment type="caution">
    <text evidence="9">The sequence shown here is derived from an EMBL/GenBank/DDBJ whole genome shotgun (WGS) entry which is preliminary data.</text>
</comment>
<dbReference type="InterPro" id="IPR000522">
    <property type="entry name" value="ABC_transptr_permease_BtuC"/>
</dbReference>
<feature type="transmembrane region" description="Helical" evidence="8">
    <location>
        <begin position="187"/>
        <end position="209"/>
    </location>
</feature>
<dbReference type="FunFam" id="1.10.3470.10:FF:000001">
    <property type="entry name" value="Vitamin B12 ABC transporter permease BtuC"/>
    <property type="match status" value="1"/>
</dbReference>
<dbReference type="Pfam" id="PF01032">
    <property type="entry name" value="FecCD"/>
    <property type="match status" value="1"/>
</dbReference>
<organism evidence="9">
    <name type="scientific">bioreactor metagenome</name>
    <dbReference type="NCBI Taxonomy" id="1076179"/>
    <lineage>
        <taxon>unclassified sequences</taxon>
        <taxon>metagenomes</taxon>
        <taxon>ecological metagenomes</taxon>
    </lineage>
</organism>
<dbReference type="SUPFAM" id="SSF81345">
    <property type="entry name" value="ABC transporter involved in vitamin B12 uptake, BtuC"/>
    <property type="match status" value="1"/>
</dbReference>
<feature type="transmembrane region" description="Helical" evidence="8">
    <location>
        <begin position="230"/>
        <end position="249"/>
    </location>
</feature>
<keyword evidence="7 8" id="KW-0472">Membrane</keyword>
<dbReference type="PANTHER" id="PTHR30472:SF30">
    <property type="entry name" value="IRON-UPTAKE SYSTEM PERMEASE PROTEIN FEUB"/>
    <property type="match status" value="1"/>
</dbReference>
<evidence type="ECO:0000256" key="4">
    <source>
        <dbReference type="ARBA" id="ARBA00022475"/>
    </source>
</evidence>
<evidence type="ECO:0000256" key="2">
    <source>
        <dbReference type="ARBA" id="ARBA00007935"/>
    </source>
</evidence>
<evidence type="ECO:0000256" key="5">
    <source>
        <dbReference type="ARBA" id="ARBA00022692"/>
    </source>
</evidence>
<comment type="subcellular location">
    <subcellularLocation>
        <location evidence="1">Cell membrane</location>
        <topology evidence="1">Multi-pass membrane protein</topology>
    </subcellularLocation>
</comment>
<evidence type="ECO:0000313" key="9">
    <source>
        <dbReference type="EMBL" id="MPM02285.1"/>
    </source>
</evidence>
<dbReference type="InterPro" id="IPR037294">
    <property type="entry name" value="ABC_BtuC-like"/>
</dbReference>
<feature type="transmembrane region" description="Helical" evidence="8">
    <location>
        <begin position="132"/>
        <end position="149"/>
    </location>
</feature>
<dbReference type="Gene3D" id="1.10.3470.10">
    <property type="entry name" value="ABC transporter involved in vitamin B12 uptake, BtuC"/>
    <property type="match status" value="1"/>
</dbReference>
<proteinExistence type="inferred from homology"/>
<dbReference type="GO" id="GO:0033214">
    <property type="term" value="P:siderophore-iron import into cell"/>
    <property type="evidence" value="ECO:0007669"/>
    <property type="project" value="TreeGrafter"/>
</dbReference>
<dbReference type="CDD" id="cd06550">
    <property type="entry name" value="TM_ABC_iron-siderophores_like"/>
    <property type="match status" value="1"/>
</dbReference>
<feature type="transmembrane region" description="Helical" evidence="8">
    <location>
        <begin position="344"/>
        <end position="362"/>
    </location>
</feature>
<evidence type="ECO:0000256" key="3">
    <source>
        <dbReference type="ARBA" id="ARBA00022448"/>
    </source>
</evidence>
<dbReference type="AlphaFoldDB" id="A0A644WEL0"/>
<name>A0A644WEL0_9ZZZZ</name>
<sequence length="371" mass="39688">MKQVTKDISILETPKGVSSLILNFTLSFSANFKGIDMKNFNKKYLLIFIICIIGIISVTILSVTMGTKAIPKEVVYNAIFKFDQSNVDHIIIRNNRLPRAIAVLLVGGFLAVAGSIMQGITRNYLASPSLMGVNDGSAFLITIAMVFYPGLSNGRLILVSIIGSIIGAVLVLGIGSSIKNGLSPVRLAIIGTIVGSFLSSLGSAIAMYFQISQTISAWYNTKVHTVNSDLLKLTVPIGVIGILIAIIIAKDITITSLGEDIAISLGQKTNIIKYLSMTSVVLLTAISVALVGKIAFVGLVIPNITRMLVGHDYKYIIPYSLIGGAFFLGLCDLLSRYIAFPFETPIGTVTSIIGVPFFLYMIKVKGGAKNA</sequence>
<gene>
    <name evidence="9" type="primary">feuB_2</name>
    <name evidence="9" type="ORF">SDC9_48530</name>
</gene>
<dbReference type="EMBL" id="VSSQ01000857">
    <property type="protein sequence ID" value="MPM02285.1"/>
    <property type="molecule type" value="Genomic_DNA"/>
</dbReference>
<feature type="transmembrane region" description="Helical" evidence="8">
    <location>
        <begin position="156"/>
        <end position="175"/>
    </location>
</feature>
<dbReference type="GO" id="GO:0005886">
    <property type="term" value="C:plasma membrane"/>
    <property type="evidence" value="ECO:0007669"/>
    <property type="project" value="UniProtKB-SubCell"/>
</dbReference>
<protein>
    <submittedName>
        <fullName evidence="9">Iron-uptake system permease protein FeuB</fullName>
    </submittedName>
</protein>
<dbReference type="PANTHER" id="PTHR30472">
    <property type="entry name" value="FERRIC ENTEROBACTIN TRANSPORT SYSTEM PERMEASE PROTEIN"/>
    <property type="match status" value="1"/>
</dbReference>
<keyword evidence="6 8" id="KW-1133">Transmembrane helix</keyword>
<evidence type="ECO:0000256" key="1">
    <source>
        <dbReference type="ARBA" id="ARBA00004651"/>
    </source>
</evidence>
<comment type="similarity">
    <text evidence="2">Belongs to the binding-protein-dependent transport system permease family. FecCD subfamily.</text>
</comment>
<evidence type="ECO:0000256" key="8">
    <source>
        <dbReference type="SAM" id="Phobius"/>
    </source>
</evidence>
<evidence type="ECO:0000256" key="6">
    <source>
        <dbReference type="ARBA" id="ARBA00022989"/>
    </source>
</evidence>
<evidence type="ECO:0000256" key="7">
    <source>
        <dbReference type="ARBA" id="ARBA00023136"/>
    </source>
</evidence>
<feature type="transmembrane region" description="Helical" evidence="8">
    <location>
        <begin position="316"/>
        <end position="338"/>
    </location>
</feature>
<accession>A0A644WEL0</accession>
<feature type="transmembrane region" description="Helical" evidence="8">
    <location>
        <begin position="100"/>
        <end position="120"/>
    </location>
</feature>
<dbReference type="GO" id="GO:0022857">
    <property type="term" value="F:transmembrane transporter activity"/>
    <property type="evidence" value="ECO:0007669"/>
    <property type="project" value="InterPro"/>
</dbReference>
<keyword evidence="5 8" id="KW-0812">Transmembrane</keyword>
<reference evidence="9" key="1">
    <citation type="submission" date="2019-08" db="EMBL/GenBank/DDBJ databases">
        <authorList>
            <person name="Kucharzyk K."/>
            <person name="Murdoch R.W."/>
            <person name="Higgins S."/>
            <person name="Loffler F."/>
        </authorList>
    </citation>
    <scope>NUCLEOTIDE SEQUENCE</scope>
</reference>
<keyword evidence="3" id="KW-0813">Transport</keyword>
<feature type="transmembrane region" description="Helical" evidence="8">
    <location>
        <begin position="44"/>
        <end position="63"/>
    </location>
</feature>
<feature type="transmembrane region" description="Helical" evidence="8">
    <location>
        <begin position="280"/>
        <end position="304"/>
    </location>
</feature>
<keyword evidence="4" id="KW-1003">Cell membrane</keyword>